<dbReference type="NCBIfam" id="TIGR01550">
    <property type="entry name" value="DOC_P1"/>
    <property type="match status" value="1"/>
</dbReference>
<reference evidence="2 3" key="1">
    <citation type="journal article" date="2016" name="Nat. Commun.">
        <title>Thousands of microbial genomes shed light on interconnected biogeochemical processes in an aquifer system.</title>
        <authorList>
            <person name="Anantharaman K."/>
            <person name="Brown C.T."/>
            <person name="Hug L.A."/>
            <person name="Sharon I."/>
            <person name="Castelle C.J."/>
            <person name="Probst A.J."/>
            <person name="Thomas B.C."/>
            <person name="Singh A."/>
            <person name="Wilkins M.J."/>
            <person name="Karaoz U."/>
            <person name="Brodie E.L."/>
            <person name="Williams K.H."/>
            <person name="Hubbard S.S."/>
            <person name="Banfield J.F."/>
        </authorList>
    </citation>
    <scope>NUCLEOTIDE SEQUENCE [LARGE SCALE GENOMIC DNA]</scope>
</reference>
<dbReference type="Proteomes" id="UP000177269">
    <property type="component" value="Unassembled WGS sequence"/>
</dbReference>
<dbReference type="InterPro" id="IPR006440">
    <property type="entry name" value="Doc"/>
</dbReference>
<evidence type="ECO:0000313" key="3">
    <source>
        <dbReference type="Proteomes" id="UP000177269"/>
    </source>
</evidence>
<dbReference type="EMBL" id="MHSK01000025">
    <property type="protein sequence ID" value="OHA41784.1"/>
    <property type="molecule type" value="Genomic_DNA"/>
</dbReference>
<dbReference type="PROSITE" id="PS51459">
    <property type="entry name" value="FIDO"/>
    <property type="match status" value="1"/>
</dbReference>
<dbReference type="PANTHER" id="PTHR39426:SF1">
    <property type="entry name" value="HOMOLOGY TO DEATH-ON-CURING PROTEIN OF PHAGE P1"/>
    <property type="match status" value="1"/>
</dbReference>
<gene>
    <name evidence="2" type="ORF">A3G52_04025</name>
</gene>
<protein>
    <recommendedName>
        <fullName evidence="1">Fido domain-containing protein</fullName>
    </recommendedName>
</protein>
<dbReference type="GO" id="GO:0016301">
    <property type="term" value="F:kinase activity"/>
    <property type="evidence" value="ECO:0007669"/>
    <property type="project" value="InterPro"/>
</dbReference>
<proteinExistence type="predicted"/>
<organism evidence="2 3">
    <name type="scientific">Candidatus Taylorbacteria bacterium RIFCSPLOWO2_12_FULL_43_20</name>
    <dbReference type="NCBI Taxonomy" id="1802332"/>
    <lineage>
        <taxon>Bacteria</taxon>
        <taxon>Candidatus Tayloriibacteriota</taxon>
    </lineage>
</organism>
<feature type="domain" description="Fido" evidence="1">
    <location>
        <begin position="4"/>
        <end position="122"/>
    </location>
</feature>
<dbReference type="Gene3D" id="1.20.120.1870">
    <property type="entry name" value="Fic/DOC protein, Fido domain"/>
    <property type="match status" value="1"/>
</dbReference>
<dbReference type="PIRSF" id="PIRSF018297">
    <property type="entry name" value="Doc"/>
    <property type="match status" value="1"/>
</dbReference>
<dbReference type="InterPro" id="IPR003812">
    <property type="entry name" value="Fido"/>
</dbReference>
<dbReference type="SUPFAM" id="SSF140931">
    <property type="entry name" value="Fic-like"/>
    <property type="match status" value="1"/>
</dbReference>
<dbReference type="PANTHER" id="PTHR39426">
    <property type="entry name" value="HOMOLOGY TO DEATH-ON-CURING PROTEIN OF PHAGE P1"/>
    <property type="match status" value="1"/>
</dbReference>
<dbReference type="InterPro" id="IPR036597">
    <property type="entry name" value="Fido-like_dom_sf"/>
</dbReference>
<dbReference type="InterPro" id="IPR053737">
    <property type="entry name" value="Type_II_TA_Toxin"/>
</dbReference>
<evidence type="ECO:0000313" key="2">
    <source>
        <dbReference type="EMBL" id="OHA41784.1"/>
    </source>
</evidence>
<name>A0A1G2P0A7_9BACT</name>
<sequence length="132" mass="14734">MHYITEEDILVIHARIIDQTGGSHGVRDVGLLKSITHKPKTMFGNKELYVGLFTKTAVLFEAIVNYHVFVDGNKRTAIAAASRFLYINGYELSTSNKKMVDFVLDTATKKILVEQIAKWFKSNSVPSSSSPL</sequence>
<dbReference type="AlphaFoldDB" id="A0A1G2P0A7"/>
<accession>A0A1G2P0A7</accession>
<comment type="caution">
    <text evidence="2">The sequence shown here is derived from an EMBL/GenBank/DDBJ whole genome shotgun (WGS) entry which is preliminary data.</text>
</comment>
<dbReference type="Pfam" id="PF02661">
    <property type="entry name" value="Fic"/>
    <property type="match status" value="1"/>
</dbReference>
<evidence type="ECO:0000259" key="1">
    <source>
        <dbReference type="PROSITE" id="PS51459"/>
    </source>
</evidence>